<feature type="compositionally biased region" description="Low complexity" evidence="1">
    <location>
        <begin position="738"/>
        <end position="752"/>
    </location>
</feature>
<protein>
    <recommendedName>
        <fullName evidence="2">HTH luxR-type domain-containing protein</fullName>
    </recommendedName>
</protein>
<dbReference type="InterPro" id="IPR000792">
    <property type="entry name" value="Tscrpt_reg_LuxR_C"/>
</dbReference>
<dbReference type="InterPro" id="IPR011990">
    <property type="entry name" value="TPR-like_helical_dom_sf"/>
</dbReference>
<dbReference type="InterPro" id="IPR036388">
    <property type="entry name" value="WH-like_DNA-bd_sf"/>
</dbReference>
<feature type="domain" description="HTH luxR-type" evidence="2">
    <location>
        <begin position="758"/>
        <end position="820"/>
    </location>
</feature>
<dbReference type="PANTHER" id="PTHR47691:SF3">
    <property type="entry name" value="HTH-TYPE TRANSCRIPTIONAL REGULATOR RV0890C-RELATED"/>
    <property type="match status" value="1"/>
</dbReference>
<dbReference type="InterPro" id="IPR016032">
    <property type="entry name" value="Sig_transdc_resp-reg_C-effctor"/>
</dbReference>
<dbReference type="Gene3D" id="3.40.50.300">
    <property type="entry name" value="P-loop containing nucleotide triphosphate hydrolases"/>
    <property type="match status" value="1"/>
</dbReference>
<dbReference type="SUPFAM" id="SSF52540">
    <property type="entry name" value="P-loop containing nucleoside triphosphate hydrolases"/>
    <property type="match status" value="1"/>
</dbReference>
<dbReference type="GO" id="GO:0003677">
    <property type="term" value="F:DNA binding"/>
    <property type="evidence" value="ECO:0007669"/>
    <property type="project" value="InterPro"/>
</dbReference>
<sequence>MVAVAWALPPIPRTRLIGRQAERARARLLLLDQAVPLLTLTGPGGVGKTRLALAVADEVAGAFADGVVWVDLAPLSDPALVPAAVATAVGLTPAPGQPITDELARVLRPRQTLLLLDNNEHLLAAAAALVAALLAACPALQVLATSRAPLRVRGEHEAVIEPLPVPPVDAPPDPALLADNESVRLFLERARAVRPTLPFDATTAASVAGICRALDGLPLAVELAAARAKFLSPAALLAQMHGRLRLLRDGARDLPPRQQTMRDAIAWSYDLLDAEAAALFRRLGIFVGGFELDSTAAVAGGEATTIGERLEALLDQSLVRQEERADGNPDGAPRFGLLETIREYALDRLEAEGERDETARRHAAYFAGLVEQATVPLWEAGADEWMGAFGLETDQANLRAALGWLAVHDPVAHVRMAGPLAMVWYQYGHLVEGRRWLDGALAIAERLGESLPATDHAGALIGFGLVCQMQGDLTRAEASLERGLARAGEAGDLRRAAIGRSLLVGVLVSEGRYGEAEPLVERALAEWRALAQVPAASHAQARGRQVWIGHALFHLGLVAYARREWERAVRLLTEAVSLYELGGDEIGASDPLHYLALIGGERGDFHGSAATVADVLRRLRRRGSEPALADGLADAATLAAFRGECAAAARLFGAATRLLETGGAAYSLPARDTYERAAAAARRGLGEEDWRTAFAAGRGMSLDRALAETDAVLTGATGNQPVDHSPRAAVDPSDDRPAQGAAPNAAEGAGPSPAWPPPGFDLTRREREVLSFLCQRLTDPEIAARLFISPRTASSHVANVLGKLGAANRREAAGIAVRHRLV</sequence>
<dbReference type="SMART" id="SM00421">
    <property type="entry name" value="HTH_LUXR"/>
    <property type="match status" value="1"/>
</dbReference>
<feature type="region of interest" description="Disordered" evidence="1">
    <location>
        <begin position="715"/>
        <end position="761"/>
    </location>
</feature>
<dbReference type="AlphaFoldDB" id="A0A6J4UUW6"/>
<gene>
    <name evidence="3" type="ORF">AVDCRST_MAG73-3542</name>
</gene>
<proteinExistence type="predicted"/>
<organism evidence="3">
    <name type="scientific">uncultured Thermomicrobiales bacterium</name>
    <dbReference type="NCBI Taxonomy" id="1645740"/>
    <lineage>
        <taxon>Bacteria</taxon>
        <taxon>Pseudomonadati</taxon>
        <taxon>Thermomicrobiota</taxon>
        <taxon>Thermomicrobia</taxon>
        <taxon>Thermomicrobiales</taxon>
        <taxon>environmental samples</taxon>
    </lineage>
</organism>
<dbReference type="Gene3D" id="1.25.40.10">
    <property type="entry name" value="Tetratricopeptide repeat domain"/>
    <property type="match status" value="2"/>
</dbReference>
<dbReference type="CDD" id="cd06170">
    <property type="entry name" value="LuxR_C_like"/>
    <property type="match status" value="1"/>
</dbReference>
<reference evidence="3" key="1">
    <citation type="submission" date="2020-02" db="EMBL/GenBank/DDBJ databases">
        <authorList>
            <person name="Meier V. D."/>
        </authorList>
    </citation>
    <scope>NUCLEOTIDE SEQUENCE</scope>
    <source>
        <strain evidence="3">AVDCRST_MAG73</strain>
    </source>
</reference>
<evidence type="ECO:0000313" key="3">
    <source>
        <dbReference type="EMBL" id="CAA9559743.1"/>
    </source>
</evidence>
<dbReference type="GO" id="GO:0043531">
    <property type="term" value="F:ADP binding"/>
    <property type="evidence" value="ECO:0007669"/>
    <property type="project" value="InterPro"/>
</dbReference>
<dbReference type="PRINTS" id="PR00364">
    <property type="entry name" value="DISEASERSIST"/>
</dbReference>
<name>A0A6J4UUW6_9BACT</name>
<dbReference type="GO" id="GO:0006355">
    <property type="term" value="P:regulation of DNA-templated transcription"/>
    <property type="evidence" value="ECO:0007669"/>
    <property type="project" value="InterPro"/>
</dbReference>
<dbReference type="SUPFAM" id="SSF46894">
    <property type="entry name" value="C-terminal effector domain of the bipartite response regulators"/>
    <property type="match status" value="1"/>
</dbReference>
<evidence type="ECO:0000256" key="1">
    <source>
        <dbReference type="SAM" id="MobiDB-lite"/>
    </source>
</evidence>
<accession>A0A6J4UUW6</accession>
<dbReference type="InterPro" id="IPR058852">
    <property type="entry name" value="HTH_77"/>
</dbReference>
<dbReference type="PROSITE" id="PS50043">
    <property type="entry name" value="HTH_LUXR_2"/>
    <property type="match status" value="1"/>
</dbReference>
<dbReference type="InterPro" id="IPR027417">
    <property type="entry name" value="P-loop_NTPase"/>
</dbReference>
<dbReference type="Gene3D" id="1.10.10.10">
    <property type="entry name" value="Winged helix-like DNA-binding domain superfamily/Winged helix DNA-binding domain"/>
    <property type="match status" value="1"/>
</dbReference>
<dbReference type="PANTHER" id="PTHR47691">
    <property type="entry name" value="REGULATOR-RELATED"/>
    <property type="match status" value="1"/>
</dbReference>
<dbReference type="EMBL" id="CADCWE010000236">
    <property type="protein sequence ID" value="CAA9559743.1"/>
    <property type="molecule type" value="Genomic_DNA"/>
</dbReference>
<dbReference type="Pfam" id="PF25872">
    <property type="entry name" value="HTH_77"/>
    <property type="match status" value="1"/>
</dbReference>
<dbReference type="Pfam" id="PF00196">
    <property type="entry name" value="GerE"/>
    <property type="match status" value="1"/>
</dbReference>
<dbReference type="PRINTS" id="PR00038">
    <property type="entry name" value="HTHLUXR"/>
</dbReference>
<evidence type="ECO:0000259" key="2">
    <source>
        <dbReference type="PROSITE" id="PS50043"/>
    </source>
</evidence>
<dbReference type="SUPFAM" id="SSF48452">
    <property type="entry name" value="TPR-like"/>
    <property type="match status" value="2"/>
</dbReference>